<dbReference type="AlphaFoldDB" id="A0AAD6TA65"/>
<evidence type="ECO:0000313" key="3">
    <source>
        <dbReference type="Proteomes" id="UP001218188"/>
    </source>
</evidence>
<proteinExistence type="predicted"/>
<reference evidence="2" key="1">
    <citation type="submission" date="2023-03" db="EMBL/GenBank/DDBJ databases">
        <title>Massive genome expansion in bonnet fungi (Mycena s.s.) driven by repeated elements and novel gene families across ecological guilds.</title>
        <authorList>
            <consortium name="Lawrence Berkeley National Laboratory"/>
            <person name="Harder C.B."/>
            <person name="Miyauchi S."/>
            <person name="Viragh M."/>
            <person name="Kuo A."/>
            <person name="Thoen E."/>
            <person name="Andreopoulos B."/>
            <person name="Lu D."/>
            <person name="Skrede I."/>
            <person name="Drula E."/>
            <person name="Henrissat B."/>
            <person name="Morin E."/>
            <person name="Kohler A."/>
            <person name="Barry K."/>
            <person name="LaButti K."/>
            <person name="Morin E."/>
            <person name="Salamov A."/>
            <person name="Lipzen A."/>
            <person name="Mereny Z."/>
            <person name="Hegedus B."/>
            <person name="Baldrian P."/>
            <person name="Stursova M."/>
            <person name="Weitz H."/>
            <person name="Taylor A."/>
            <person name="Grigoriev I.V."/>
            <person name="Nagy L.G."/>
            <person name="Martin F."/>
            <person name="Kauserud H."/>
        </authorList>
    </citation>
    <scope>NUCLEOTIDE SEQUENCE</scope>
    <source>
        <strain evidence="2">CBHHK200</strain>
    </source>
</reference>
<keyword evidence="3" id="KW-1185">Reference proteome</keyword>
<feature type="region of interest" description="Disordered" evidence="1">
    <location>
        <begin position="43"/>
        <end position="66"/>
    </location>
</feature>
<name>A0AAD6TA65_9AGAR</name>
<sequence length="141" mass="14421">MKFSTISKIVIYSVTATAPVVARSIARSELEIRLASAGPNAQRMARGLGPLPPTRRRASTAKRATASSTPISCSTKTTVCCASLEASNSPAAGGVLAPLGLSSTSTNVGVTIGLACVVPIITFGSKTWCVYVFQTTSNSVA</sequence>
<dbReference type="Proteomes" id="UP001218188">
    <property type="component" value="Unassembled WGS sequence"/>
</dbReference>
<evidence type="ECO:0000313" key="2">
    <source>
        <dbReference type="EMBL" id="KAJ7042694.1"/>
    </source>
</evidence>
<organism evidence="2 3">
    <name type="scientific">Mycena alexandri</name>
    <dbReference type="NCBI Taxonomy" id="1745969"/>
    <lineage>
        <taxon>Eukaryota</taxon>
        <taxon>Fungi</taxon>
        <taxon>Dikarya</taxon>
        <taxon>Basidiomycota</taxon>
        <taxon>Agaricomycotina</taxon>
        <taxon>Agaricomycetes</taxon>
        <taxon>Agaricomycetidae</taxon>
        <taxon>Agaricales</taxon>
        <taxon>Marasmiineae</taxon>
        <taxon>Mycenaceae</taxon>
        <taxon>Mycena</taxon>
    </lineage>
</organism>
<dbReference type="EMBL" id="JARJCM010000012">
    <property type="protein sequence ID" value="KAJ7042694.1"/>
    <property type="molecule type" value="Genomic_DNA"/>
</dbReference>
<gene>
    <name evidence="2" type="ORF">C8F04DRAFT_1252104</name>
</gene>
<protein>
    <submittedName>
        <fullName evidence="2">Uncharacterized protein</fullName>
    </submittedName>
</protein>
<evidence type="ECO:0000256" key="1">
    <source>
        <dbReference type="SAM" id="MobiDB-lite"/>
    </source>
</evidence>
<accession>A0AAD6TA65</accession>
<comment type="caution">
    <text evidence="2">The sequence shown here is derived from an EMBL/GenBank/DDBJ whole genome shotgun (WGS) entry which is preliminary data.</text>
</comment>
<dbReference type="CDD" id="cd23507">
    <property type="entry name" value="hydrophobin_I"/>
    <property type="match status" value="1"/>
</dbReference>